<dbReference type="Pfam" id="PF13432">
    <property type="entry name" value="TPR_16"/>
    <property type="match status" value="1"/>
</dbReference>
<organism evidence="4 5">
    <name type="scientific">Candidatus Methylomirabilis lanthanidiphila</name>
    <dbReference type="NCBI Taxonomy" id="2211376"/>
    <lineage>
        <taxon>Bacteria</taxon>
        <taxon>Candidatus Methylomirabilota</taxon>
        <taxon>Candidatus Methylomirabilia</taxon>
        <taxon>Candidatus Methylomirabilales</taxon>
        <taxon>Candidatus Methylomirabilaceae</taxon>
        <taxon>Candidatus Methylomirabilis</taxon>
    </lineage>
</organism>
<keyword evidence="2 3" id="KW-0802">TPR repeat</keyword>
<dbReference type="SUPFAM" id="SSF48452">
    <property type="entry name" value="TPR-like"/>
    <property type="match status" value="1"/>
</dbReference>
<protein>
    <submittedName>
        <fullName evidence="4">Membrane protein</fullName>
    </submittedName>
</protein>
<dbReference type="Pfam" id="PF13374">
    <property type="entry name" value="TPR_10"/>
    <property type="match status" value="1"/>
</dbReference>
<dbReference type="PANTHER" id="PTHR44943:SF8">
    <property type="entry name" value="TPR REPEAT-CONTAINING PROTEIN MJ0263"/>
    <property type="match status" value="1"/>
</dbReference>
<dbReference type="PANTHER" id="PTHR44943">
    <property type="entry name" value="CELLULOSE SYNTHASE OPERON PROTEIN C"/>
    <property type="match status" value="1"/>
</dbReference>
<dbReference type="Gene3D" id="1.25.40.10">
    <property type="entry name" value="Tetratricopeptide repeat domain"/>
    <property type="match status" value="1"/>
</dbReference>
<evidence type="ECO:0000256" key="3">
    <source>
        <dbReference type="PROSITE-ProRule" id="PRU00339"/>
    </source>
</evidence>
<dbReference type="Proteomes" id="UP000334340">
    <property type="component" value="Unassembled WGS sequence"/>
</dbReference>
<evidence type="ECO:0000313" key="4">
    <source>
        <dbReference type="EMBL" id="VUZ84711.1"/>
    </source>
</evidence>
<reference evidence="4 5" key="1">
    <citation type="submission" date="2019-07" db="EMBL/GenBank/DDBJ databases">
        <authorList>
            <person name="Cremers G."/>
        </authorList>
    </citation>
    <scope>NUCLEOTIDE SEQUENCE [LARGE SCALE GENOMIC DNA]</scope>
</reference>
<proteinExistence type="predicted"/>
<dbReference type="InterPro" id="IPR019734">
    <property type="entry name" value="TPR_rpt"/>
</dbReference>
<dbReference type="Pfam" id="PF13414">
    <property type="entry name" value="TPR_11"/>
    <property type="match status" value="1"/>
</dbReference>
<gene>
    <name evidence="4" type="ORF">MELA_01085</name>
</gene>
<dbReference type="AlphaFoldDB" id="A0A564ZH95"/>
<keyword evidence="1" id="KW-0677">Repeat</keyword>
<dbReference type="InterPro" id="IPR011990">
    <property type="entry name" value="TPR-like_helical_dom_sf"/>
</dbReference>
<dbReference type="PROSITE" id="PS50293">
    <property type="entry name" value="TPR_REGION"/>
    <property type="match status" value="1"/>
</dbReference>
<feature type="repeat" description="TPR" evidence="3">
    <location>
        <begin position="113"/>
        <end position="146"/>
    </location>
</feature>
<dbReference type="PROSITE" id="PS50005">
    <property type="entry name" value="TPR"/>
    <property type="match status" value="2"/>
</dbReference>
<keyword evidence="5" id="KW-1185">Reference proteome</keyword>
<feature type="repeat" description="TPR" evidence="3">
    <location>
        <begin position="43"/>
        <end position="76"/>
    </location>
</feature>
<evidence type="ECO:0000313" key="5">
    <source>
        <dbReference type="Proteomes" id="UP000334340"/>
    </source>
</evidence>
<sequence>MPDPGRLELAEFYFKEGHRLQTDGDLDGAIAAYQRSIELYPTAEAHTFLGWAYSFQGQIDEAIKQCEVAIRIDPEFGNPYNDIGVYLIEKGEYDEAIPWLEKAMVAKRYEPRHYPYMNMGRILVRKGKYEEAARELKKALDIEPNYAAARIELHKIFGLLN</sequence>
<evidence type="ECO:0000256" key="2">
    <source>
        <dbReference type="ARBA" id="ARBA00022803"/>
    </source>
</evidence>
<name>A0A564ZH95_9BACT</name>
<evidence type="ECO:0000256" key="1">
    <source>
        <dbReference type="ARBA" id="ARBA00022737"/>
    </source>
</evidence>
<accession>A0A564ZH95</accession>
<dbReference type="SMART" id="SM00028">
    <property type="entry name" value="TPR"/>
    <property type="match status" value="4"/>
</dbReference>
<dbReference type="InterPro" id="IPR051685">
    <property type="entry name" value="Ycf3/AcsC/BcsC/TPR_MFPF"/>
</dbReference>
<dbReference type="EMBL" id="CABIKM010000016">
    <property type="protein sequence ID" value="VUZ84711.1"/>
    <property type="molecule type" value="Genomic_DNA"/>
</dbReference>